<dbReference type="SUPFAM" id="SSF88723">
    <property type="entry name" value="PIN domain-like"/>
    <property type="match status" value="1"/>
</dbReference>
<evidence type="ECO:0000313" key="9">
    <source>
        <dbReference type="EMBL" id="CDN89508.1"/>
    </source>
</evidence>
<evidence type="ECO:0000259" key="8">
    <source>
        <dbReference type="Pfam" id="PF01850"/>
    </source>
</evidence>
<evidence type="ECO:0000256" key="7">
    <source>
        <dbReference type="ARBA" id="ARBA00038093"/>
    </source>
</evidence>
<organism evidence="9 10">
    <name type="scientific">Hydrogenophaga intermedia</name>
    <dbReference type="NCBI Taxonomy" id="65786"/>
    <lineage>
        <taxon>Bacteria</taxon>
        <taxon>Pseudomonadati</taxon>
        <taxon>Pseudomonadota</taxon>
        <taxon>Betaproteobacteria</taxon>
        <taxon>Burkholderiales</taxon>
        <taxon>Comamonadaceae</taxon>
        <taxon>Hydrogenophaga</taxon>
    </lineage>
</organism>
<keyword evidence="6" id="KW-0460">Magnesium</keyword>
<gene>
    <name evidence="9" type="ORF">BN948_03947</name>
</gene>
<sequence length="155" mass="17266">MSGAPSRVAEPDARYLRETGPSGTLVDTCVLIDVFVDDPKWADWSIGQLERCADAGPLIINPIILAELSPRFETAADLETTLTGLPLQRAQLPWDAAFLAGQAFRLYRRESGQRSAPLPDFYIGAHAWLQGLQLLTRDPNRFRRHFPRLPLVTPS</sequence>
<dbReference type="Pfam" id="PF01850">
    <property type="entry name" value="PIN"/>
    <property type="match status" value="1"/>
</dbReference>
<dbReference type="InterPro" id="IPR029060">
    <property type="entry name" value="PIN-like_dom_sf"/>
</dbReference>
<dbReference type="RefSeq" id="WP_009519053.1">
    <property type="nucleotide sequence ID" value="NZ_CCAE010000045.1"/>
</dbReference>
<dbReference type="GO" id="GO:0004518">
    <property type="term" value="F:nuclease activity"/>
    <property type="evidence" value="ECO:0007669"/>
    <property type="project" value="UniProtKB-KW"/>
</dbReference>
<keyword evidence="4" id="KW-0479">Metal-binding</keyword>
<proteinExistence type="inferred from homology"/>
<feature type="domain" description="PIN" evidence="8">
    <location>
        <begin position="25"/>
        <end position="144"/>
    </location>
</feature>
<dbReference type="AlphaFoldDB" id="A0A1L1PHV4"/>
<evidence type="ECO:0000256" key="2">
    <source>
        <dbReference type="ARBA" id="ARBA00022649"/>
    </source>
</evidence>
<evidence type="ECO:0000313" key="10">
    <source>
        <dbReference type="Proteomes" id="UP000028878"/>
    </source>
</evidence>
<protein>
    <submittedName>
        <fullName evidence="9">PilT protein domain protein</fullName>
    </submittedName>
</protein>
<comment type="cofactor">
    <cofactor evidence="1">
        <name>Mg(2+)</name>
        <dbReference type="ChEBI" id="CHEBI:18420"/>
    </cofactor>
</comment>
<reference evidence="10" key="1">
    <citation type="submission" date="2014-11" db="EMBL/GenBank/DDBJ databases">
        <title>Draft genome sequence of Hydrogenophaga intermedia S1.</title>
        <authorList>
            <person name="Gan H.M."/>
            <person name="Chew T.H."/>
            <person name="Stolz A."/>
        </authorList>
    </citation>
    <scope>NUCLEOTIDE SEQUENCE [LARGE SCALE GENOMIC DNA]</scope>
    <source>
        <strain evidence="10">S1</strain>
    </source>
</reference>
<dbReference type="InterPro" id="IPR050556">
    <property type="entry name" value="Type_II_TA_system_RNase"/>
</dbReference>
<dbReference type="Proteomes" id="UP000028878">
    <property type="component" value="Unassembled WGS sequence"/>
</dbReference>
<dbReference type="EMBL" id="CCAE010000045">
    <property type="protein sequence ID" value="CDN89508.1"/>
    <property type="molecule type" value="Genomic_DNA"/>
</dbReference>
<dbReference type="PANTHER" id="PTHR33653">
    <property type="entry name" value="RIBONUCLEASE VAPC2"/>
    <property type="match status" value="1"/>
</dbReference>
<dbReference type="PANTHER" id="PTHR33653:SF1">
    <property type="entry name" value="RIBONUCLEASE VAPC2"/>
    <property type="match status" value="1"/>
</dbReference>
<keyword evidence="5" id="KW-0378">Hydrolase</keyword>
<keyword evidence="10" id="KW-1185">Reference proteome</keyword>
<comment type="similarity">
    <text evidence="7">Belongs to the PINc/VapC protein family.</text>
</comment>
<evidence type="ECO:0000256" key="5">
    <source>
        <dbReference type="ARBA" id="ARBA00022801"/>
    </source>
</evidence>
<evidence type="ECO:0000256" key="3">
    <source>
        <dbReference type="ARBA" id="ARBA00022722"/>
    </source>
</evidence>
<accession>A0A1L1PHV4</accession>
<dbReference type="GO" id="GO:0046872">
    <property type="term" value="F:metal ion binding"/>
    <property type="evidence" value="ECO:0007669"/>
    <property type="project" value="UniProtKB-KW"/>
</dbReference>
<evidence type="ECO:0000256" key="1">
    <source>
        <dbReference type="ARBA" id="ARBA00001946"/>
    </source>
</evidence>
<evidence type="ECO:0000256" key="4">
    <source>
        <dbReference type="ARBA" id="ARBA00022723"/>
    </source>
</evidence>
<name>A0A1L1PHV4_HYDIT</name>
<dbReference type="Gene3D" id="3.40.50.1010">
    <property type="entry name" value="5'-nuclease"/>
    <property type="match status" value="1"/>
</dbReference>
<dbReference type="InterPro" id="IPR002716">
    <property type="entry name" value="PIN_dom"/>
</dbReference>
<keyword evidence="2" id="KW-1277">Toxin-antitoxin system</keyword>
<keyword evidence="3" id="KW-0540">Nuclease</keyword>
<dbReference type="GO" id="GO:0016787">
    <property type="term" value="F:hydrolase activity"/>
    <property type="evidence" value="ECO:0007669"/>
    <property type="project" value="UniProtKB-KW"/>
</dbReference>
<evidence type="ECO:0000256" key="6">
    <source>
        <dbReference type="ARBA" id="ARBA00022842"/>
    </source>
</evidence>